<sequence length="351" mass="38765">MTIISGTLRDALGNPINGALLLRAKRTTSNVIQDTCIRIETVNGKYSLNLQPCEYDVVLAVDGYNKNQLGTIQILADTPNGSLNDLLINPKTGEQVTPEILQQMIEYRDQTKHYAETVDLSTVVKIGDGGLLSTTKTVPDPLSTDLYTGFYRYNRESINTPVNATMGYIMKISWNASDSVVMAFTYNSDKAYFGFKDKSTGVIKYEEFITTANSTVDSNGFYKKSSPIVRLFGSENINPAEGFTQSGCGLVNHLATGVTVKRVDVGHYEVHGSLGFAREGWYITLPEDANGNKKFFAEYSCNDGVITVKTYTRKFSTKLCEIVAGDPIDITDGRWIDLRLEMPTTPNDDNV</sequence>
<dbReference type="Gene3D" id="2.60.40.1120">
    <property type="entry name" value="Carboxypeptidase-like, regulatory domain"/>
    <property type="match status" value="1"/>
</dbReference>
<keyword evidence="5" id="KW-1185">Reference proteome</keyword>
<dbReference type="Pfam" id="PF08400">
    <property type="entry name" value="phage_tail_N"/>
    <property type="match status" value="1"/>
</dbReference>
<evidence type="ECO:0000259" key="1">
    <source>
        <dbReference type="Pfam" id="PF08400"/>
    </source>
</evidence>
<feature type="domain" description="Phage tail protein C-terminal" evidence="2">
    <location>
        <begin position="213"/>
        <end position="343"/>
    </location>
</feature>
<evidence type="ECO:0000313" key="4">
    <source>
        <dbReference type="EMBL" id="OTQ10569.1"/>
    </source>
</evidence>
<feature type="domain" description="Lambda-like tail fibre protein N-terminal" evidence="1">
    <location>
        <begin position="3"/>
        <end position="118"/>
    </location>
</feature>
<evidence type="ECO:0000259" key="2">
    <source>
        <dbReference type="Pfam" id="PF25670"/>
    </source>
</evidence>
<name>A0A242NG72_9GAMM</name>
<comment type="caution">
    <text evidence="3">The sequence shown here is derived from an EMBL/GenBank/DDBJ whole genome shotgun (WGS) entry which is preliminary data.</text>
</comment>
<dbReference type="OrthoDB" id="6683604at2"/>
<dbReference type="InterPro" id="IPR013609">
    <property type="entry name" value="Stf-like_N"/>
</dbReference>
<reference evidence="5 6" key="1">
    <citation type="submission" date="2017-03" db="EMBL/GenBank/DDBJ databases">
        <title>Comparative genomics of honeybee gut symbionts reveal geographically distinct and subgroup specific antibiotic resistance.</title>
        <authorList>
            <person name="Ludvigsen J."/>
            <person name="Porcellato D."/>
            <person name="Labee-Lund T.M."/>
            <person name="Amdam G.V."/>
            <person name="Rudi K."/>
        </authorList>
    </citation>
    <scope>NUCLEOTIDE SEQUENCE [LARGE SCALE GENOMIC DNA]</scope>
    <source>
        <strain evidence="3 6">A-7-12</strain>
        <strain evidence="4 5">A-9-12</strain>
    </source>
</reference>
<dbReference type="Proteomes" id="UP000194800">
    <property type="component" value="Unassembled WGS sequence"/>
</dbReference>
<organism evidence="3 6">
    <name type="scientific">Gilliamella apicola</name>
    <dbReference type="NCBI Taxonomy" id="1196095"/>
    <lineage>
        <taxon>Bacteria</taxon>
        <taxon>Pseudomonadati</taxon>
        <taxon>Pseudomonadota</taxon>
        <taxon>Gammaproteobacteria</taxon>
        <taxon>Orbales</taxon>
        <taxon>Orbaceae</taxon>
        <taxon>Gilliamella</taxon>
    </lineage>
</organism>
<proteinExistence type="predicted"/>
<dbReference type="RefSeq" id="WP_086301258.1">
    <property type="nucleotide sequence ID" value="NZ_MZNE01000019.1"/>
</dbReference>
<evidence type="ECO:0000313" key="3">
    <source>
        <dbReference type="EMBL" id="OTP98876.1"/>
    </source>
</evidence>
<evidence type="ECO:0000313" key="6">
    <source>
        <dbReference type="Proteomes" id="UP000194977"/>
    </source>
</evidence>
<dbReference type="EMBL" id="NARP01000024">
    <property type="protein sequence ID" value="OTP98876.1"/>
    <property type="molecule type" value="Genomic_DNA"/>
</dbReference>
<dbReference type="Pfam" id="PF25670">
    <property type="entry name" value="Phage_tail_C_2"/>
    <property type="match status" value="1"/>
</dbReference>
<dbReference type="Proteomes" id="UP000194977">
    <property type="component" value="Unassembled WGS sequence"/>
</dbReference>
<dbReference type="EMBL" id="NART01000016">
    <property type="protein sequence ID" value="OTQ10569.1"/>
    <property type="molecule type" value="Genomic_DNA"/>
</dbReference>
<evidence type="ECO:0000313" key="5">
    <source>
        <dbReference type="Proteomes" id="UP000194800"/>
    </source>
</evidence>
<dbReference type="AlphaFoldDB" id="A0A242NG72"/>
<accession>A0A242NG72</accession>
<dbReference type="InterPro" id="IPR058008">
    <property type="entry name" value="Gp26_C"/>
</dbReference>
<protein>
    <submittedName>
        <fullName evidence="3">Uncharacterized protein</fullName>
    </submittedName>
</protein>
<gene>
    <name evidence="4" type="ORF">B6C91_05305</name>
    <name evidence="3" type="ORF">B6D08_09585</name>
</gene>